<dbReference type="EMBL" id="DAATAH010000057">
    <property type="protein sequence ID" value="HAE7766825.1"/>
    <property type="molecule type" value="Genomic_DNA"/>
</dbReference>
<accession>A0A736RBG2</accession>
<name>A0A736RBG2_SALHO</name>
<dbReference type="InterPro" id="IPR009826">
    <property type="entry name" value="DNA_circ_N"/>
</dbReference>
<dbReference type="Pfam" id="PF07157">
    <property type="entry name" value="DNA_circ_N"/>
    <property type="match status" value="1"/>
</dbReference>
<proteinExistence type="predicted"/>
<reference evidence="3" key="2">
    <citation type="submission" date="2018-07" db="EMBL/GenBank/DDBJ databases">
        <authorList>
            <consortium name="NCBI Pathogen Detection Project"/>
        </authorList>
    </citation>
    <scope>NUCLEOTIDE SEQUENCE</scope>
    <source>
        <strain evidence="3">2584-68</strain>
    </source>
</reference>
<gene>
    <name evidence="3" type="ORF">GNB58_003866</name>
</gene>
<comment type="caution">
    <text evidence="3">The sequence shown here is derived from an EMBL/GenBank/DDBJ whole genome shotgun (WGS) entry which is preliminary data.</text>
</comment>
<feature type="region of interest" description="Disordered" evidence="1">
    <location>
        <begin position="224"/>
        <end position="250"/>
    </location>
</feature>
<evidence type="ECO:0000313" key="3">
    <source>
        <dbReference type="EMBL" id="HAE7766825.1"/>
    </source>
</evidence>
<evidence type="ECO:0000256" key="1">
    <source>
        <dbReference type="SAM" id="MobiDB-lite"/>
    </source>
</evidence>
<organism evidence="3">
    <name type="scientific">Salmonella enterica subsp. houtenae serovar 45:g,z51:-</name>
    <dbReference type="NCBI Taxonomy" id="1967611"/>
    <lineage>
        <taxon>Bacteria</taxon>
        <taxon>Pseudomonadati</taxon>
        <taxon>Pseudomonadota</taxon>
        <taxon>Gammaproteobacteria</taxon>
        <taxon>Enterobacterales</taxon>
        <taxon>Enterobacteriaceae</taxon>
        <taxon>Salmonella</taxon>
    </lineage>
</organism>
<reference evidence="3" key="1">
    <citation type="journal article" date="2018" name="Genome Biol.">
        <title>SKESA: strategic k-mer extension for scrupulous assemblies.</title>
        <authorList>
            <person name="Souvorov A."/>
            <person name="Agarwala R."/>
            <person name="Lipman D.J."/>
        </authorList>
    </citation>
    <scope>NUCLEOTIDE SEQUENCE</scope>
    <source>
        <strain evidence="3">2584-68</strain>
    </source>
</reference>
<evidence type="ECO:0000259" key="2">
    <source>
        <dbReference type="Pfam" id="PF07157"/>
    </source>
</evidence>
<sequence>MSWEDALQDASFRGVRIDVINTRDSASRDIATYEYPYVDGGDIDDLGRKPRNLRITALFWGDDYDMRLQSFIAALDKRGSGEFIHPVFGSMPYMQCIEYSATHEAENVDYCVVEVVFLQAKPEVPFFSSNFPMAQADVIFNQVQSALDKAQTAIDNLLSPLRTAKKMMRRAKALASTSLNMITVLKGDLTDFVSTTTDFINYPKAYMNDLQSALSLTSLQSKSSVSNNPGSYINSSTDSGGSGSRTGGYTPVSSDVTGVAGIVMADWKSGHTELMNVTSLPERLVSGQESAPVAMASGATTRDITELVTTVKIQTALQLALDASDILSDESIIDLLSPDDIEQIAGDTRTAIQEAITQTRTTFADSTRKVSEDNSASGVTWQPVVNGLKDIALAVQEQATTVITQRPLLTTRTVGAETNLHLLAHLWYGDYARAAELLRLNPTLRNPNNLKAGDVINAYSR</sequence>
<feature type="domain" description="DNA circulation N-terminal" evidence="2">
    <location>
        <begin position="7"/>
        <end position="91"/>
    </location>
</feature>
<protein>
    <submittedName>
        <fullName evidence="3">Multidrug DMT transporter permease</fullName>
    </submittedName>
</protein>
<dbReference type="AlphaFoldDB" id="A0A736RBG2"/>